<reference evidence="2 3" key="2">
    <citation type="submission" date="2024-07" db="EMBL/GenBank/DDBJ databases">
        <authorList>
            <person name="Akdeniz Z."/>
        </authorList>
    </citation>
    <scope>NUCLEOTIDE SEQUENCE [LARGE SCALE GENOMIC DNA]</scope>
</reference>
<organism evidence="1">
    <name type="scientific">Hexamita inflata</name>
    <dbReference type="NCBI Taxonomy" id="28002"/>
    <lineage>
        <taxon>Eukaryota</taxon>
        <taxon>Metamonada</taxon>
        <taxon>Diplomonadida</taxon>
        <taxon>Hexamitidae</taxon>
        <taxon>Hexamitinae</taxon>
        <taxon>Hexamita</taxon>
    </lineage>
</organism>
<sequence>MKPVERLVEVRSNTDVQIVCQSCVKGRKTHRTSKQLVTFEMSLRIAAVIQLRQVEIMIGGKWPPGMPQLSNFEQSGSRVFRKEPPRWSMHCQWAPLGKPDGQGGFSLKWSYGAQQGRMRKNDVC</sequence>
<comment type="caution">
    <text evidence="1">The sequence shown here is derived from an EMBL/GenBank/DDBJ whole genome shotgun (WGS) entry which is preliminary data.</text>
</comment>
<dbReference type="Proteomes" id="UP001642409">
    <property type="component" value="Unassembled WGS sequence"/>
</dbReference>
<keyword evidence="3" id="KW-1185">Reference proteome</keyword>
<dbReference type="EMBL" id="CAXDID020000320">
    <property type="protein sequence ID" value="CAL6076511.1"/>
    <property type="molecule type" value="Genomic_DNA"/>
</dbReference>
<evidence type="ECO:0000313" key="2">
    <source>
        <dbReference type="EMBL" id="CAL6076511.1"/>
    </source>
</evidence>
<evidence type="ECO:0000313" key="3">
    <source>
        <dbReference type="Proteomes" id="UP001642409"/>
    </source>
</evidence>
<evidence type="ECO:0000313" key="1">
    <source>
        <dbReference type="EMBL" id="CAI9917446.1"/>
    </source>
</evidence>
<reference evidence="1" key="1">
    <citation type="submission" date="2023-06" db="EMBL/GenBank/DDBJ databases">
        <authorList>
            <person name="Kurt Z."/>
        </authorList>
    </citation>
    <scope>NUCLEOTIDE SEQUENCE</scope>
</reference>
<proteinExistence type="predicted"/>
<dbReference type="EMBL" id="CATOUU010000132">
    <property type="protein sequence ID" value="CAI9917446.1"/>
    <property type="molecule type" value="Genomic_DNA"/>
</dbReference>
<accession>A0AA86NE59</accession>
<name>A0AA86NE59_9EUKA</name>
<protein>
    <submittedName>
        <fullName evidence="2">Hypothetical_protein</fullName>
    </submittedName>
</protein>
<gene>
    <name evidence="1" type="ORF">HINF_LOCUS5091</name>
    <name evidence="2" type="ORF">HINF_LOCUS57724</name>
</gene>
<dbReference type="AlphaFoldDB" id="A0AA86NE59"/>